<protein>
    <submittedName>
        <fullName evidence="2">Uncharacterized protein</fullName>
    </submittedName>
</protein>
<organism evidence="2 3">
    <name type="scientific">Vigna mungo</name>
    <name type="common">Black gram</name>
    <name type="synonym">Phaseolus mungo</name>
    <dbReference type="NCBI Taxonomy" id="3915"/>
    <lineage>
        <taxon>Eukaryota</taxon>
        <taxon>Viridiplantae</taxon>
        <taxon>Streptophyta</taxon>
        <taxon>Embryophyta</taxon>
        <taxon>Tracheophyta</taxon>
        <taxon>Spermatophyta</taxon>
        <taxon>Magnoliopsida</taxon>
        <taxon>eudicotyledons</taxon>
        <taxon>Gunneridae</taxon>
        <taxon>Pentapetalae</taxon>
        <taxon>rosids</taxon>
        <taxon>fabids</taxon>
        <taxon>Fabales</taxon>
        <taxon>Fabaceae</taxon>
        <taxon>Papilionoideae</taxon>
        <taxon>50 kb inversion clade</taxon>
        <taxon>NPAAA clade</taxon>
        <taxon>indigoferoid/millettioid clade</taxon>
        <taxon>Phaseoleae</taxon>
        <taxon>Vigna</taxon>
    </lineage>
</organism>
<feature type="compositionally biased region" description="Basic residues" evidence="1">
    <location>
        <begin position="16"/>
        <end position="29"/>
    </location>
</feature>
<reference evidence="2 3" key="1">
    <citation type="journal article" date="2023" name="Life. Sci Alliance">
        <title>Evolutionary insights into 3D genome organization and epigenetic landscape of Vigna mungo.</title>
        <authorList>
            <person name="Junaid A."/>
            <person name="Singh B."/>
            <person name="Bhatia S."/>
        </authorList>
    </citation>
    <scope>NUCLEOTIDE SEQUENCE [LARGE SCALE GENOMIC DNA]</scope>
    <source>
        <strain evidence="2">Urdbean</strain>
    </source>
</reference>
<accession>A0AAQ3MPS8</accession>
<evidence type="ECO:0000313" key="2">
    <source>
        <dbReference type="EMBL" id="WVY94987.1"/>
    </source>
</evidence>
<keyword evidence="3" id="KW-1185">Reference proteome</keyword>
<evidence type="ECO:0000313" key="3">
    <source>
        <dbReference type="Proteomes" id="UP001374535"/>
    </source>
</evidence>
<dbReference type="Proteomes" id="UP001374535">
    <property type="component" value="Chromosome 10"/>
</dbReference>
<evidence type="ECO:0000256" key="1">
    <source>
        <dbReference type="SAM" id="MobiDB-lite"/>
    </source>
</evidence>
<feature type="region of interest" description="Disordered" evidence="1">
    <location>
        <begin position="16"/>
        <end position="38"/>
    </location>
</feature>
<sequence>MNFLSQFLHHHLNPVQLQHKHQDRHHQRKGPAAGAQKPLHRTLNQKHPLFPHLLNHTALNRGKNTRIFNCSFQRMHNVKLRKIRSQIQKINNTLNHLTDFIDVAPHRGGNLRHGQGSVLPPHDNIGARADEHAEPLALAKLTIGYGVHHAPDVAVLGR</sequence>
<name>A0AAQ3MPS8_VIGMU</name>
<gene>
    <name evidence="2" type="ORF">V8G54_034075</name>
</gene>
<dbReference type="EMBL" id="CP144691">
    <property type="protein sequence ID" value="WVY94987.1"/>
    <property type="molecule type" value="Genomic_DNA"/>
</dbReference>
<proteinExistence type="predicted"/>
<dbReference type="AlphaFoldDB" id="A0AAQ3MPS8"/>